<dbReference type="Pfam" id="PF00621">
    <property type="entry name" value="RhoGEF"/>
    <property type="match status" value="1"/>
</dbReference>
<dbReference type="PROSITE" id="PS50010">
    <property type="entry name" value="DH_2"/>
    <property type="match status" value="1"/>
</dbReference>
<name>A0AA40I9Q2_CNENI</name>
<evidence type="ECO:0000313" key="3">
    <source>
        <dbReference type="EMBL" id="KAK1345684.1"/>
    </source>
</evidence>
<sequence>MACGYSEGDNKTNVRKTDITYLYCRGKPNLTNMSSLLIKPIQRVTKYPLLLCELRNSTPPSHPDFRALEDAFAAVKDINVNINELKRRKDLVLKYKKNDEEESLKDKLSKLSIHSISKKSKRVTNYLKILTRGESQVIFLLGPHTFSWEHERWYFCEGLSCWYTAVSRTLQIKVKDSTFNREEKLFRSLEKTARHCVKNISFCLQHVQCHCTNFGTLPSVYLCSGFQDAMHFALQSVLELQEISSTKDEEEGGHPEAPRNAPYPCDDFVSYLSS</sequence>
<organism evidence="3 4">
    <name type="scientific">Cnephaeus nilssonii</name>
    <name type="common">Northern bat</name>
    <name type="synonym">Eptesicus nilssonii</name>
    <dbReference type="NCBI Taxonomy" id="3371016"/>
    <lineage>
        <taxon>Eukaryota</taxon>
        <taxon>Metazoa</taxon>
        <taxon>Chordata</taxon>
        <taxon>Craniata</taxon>
        <taxon>Vertebrata</taxon>
        <taxon>Euteleostomi</taxon>
        <taxon>Mammalia</taxon>
        <taxon>Eutheria</taxon>
        <taxon>Laurasiatheria</taxon>
        <taxon>Chiroptera</taxon>
        <taxon>Yangochiroptera</taxon>
        <taxon>Vespertilionidae</taxon>
        <taxon>Cnephaeus</taxon>
    </lineage>
</organism>
<dbReference type="GO" id="GO:0005085">
    <property type="term" value="F:guanyl-nucleotide exchange factor activity"/>
    <property type="evidence" value="ECO:0007669"/>
    <property type="project" value="InterPro"/>
</dbReference>
<feature type="domain" description="DH" evidence="2">
    <location>
        <begin position="33"/>
        <end position="85"/>
    </location>
</feature>
<dbReference type="InterPro" id="IPR000219">
    <property type="entry name" value="DH_dom"/>
</dbReference>
<dbReference type="InterPro" id="IPR035899">
    <property type="entry name" value="DBL_dom_sf"/>
</dbReference>
<evidence type="ECO:0000313" key="4">
    <source>
        <dbReference type="Proteomes" id="UP001177744"/>
    </source>
</evidence>
<protein>
    <recommendedName>
        <fullName evidence="2">DH domain-containing protein</fullName>
    </recommendedName>
</protein>
<feature type="region of interest" description="Disordered" evidence="1">
    <location>
        <begin position="245"/>
        <end position="266"/>
    </location>
</feature>
<proteinExistence type="predicted"/>
<dbReference type="GO" id="GO:0035556">
    <property type="term" value="P:intracellular signal transduction"/>
    <property type="evidence" value="ECO:0007669"/>
    <property type="project" value="InterPro"/>
</dbReference>
<dbReference type="AlphaFoldDB" id="A0AA40I9Q2"/>
<dbReference type="GO" id="GO:0005737">
    <property type="term" value="C:cytoplasm"/>
    <property type="evidence" value="ECO:0007669"/>
    <property type="project" value="TreeGrafter"/>
</dbReference>
<dbReference type="PROSITE" id="PS00741">
    <property type="entry name" value="DH_1"/>
    <property type="match status" value="1"/>
</dbReference>
<gene>
    <name evidence="3" type="ORF">QTO34_008148</name>
</gene>
<dbReference type="InterPro" id="IPR001331">
    <property type="entry name" value="GDS_CDC24_CS"/>
</dbReference>
<dbReference type="SUPFAM" id="SSF103657">
    <property type="entry name" value="BAR/IMD domain-like"/>
    <property type="match status" value="1"/>
</dbReference>
<dbReference type="PANTHER" id="PTHR22834:SF17">
    <property type="entry name" value="RHO GUANINE NUCLEOTIDE EXCHANGE FACTOR 38"/>
    <property type="match status" value="1"/>
</dbReference>
<accession>A0AA40I9Q2</accession>
<dbReference type="InterPro" id="IPR027267">
    <property type="entry name" value="AH/BAR_dom_sf"/>
</dbReference>
<comment type="caution">
    <text evidence="3">The sequence shown here is derived from an EMBL/GenBank/DDBJ whole genome shotgun (WGS) entry which is preliminary data.</text>
</comment>
<evidence type="ECO:0000256" key="1">
    <source>
        <dbReference type="SAM" id="MobiDB-lite"/>
    </source>
</evidence>
<keyword evidence="4" id="KW-1185">Reference proteome</keyword>
<dbReference type="EMBL" id="JAULJE010000002">
    <property type="protein sequence ID" value="KAK1345684.1"/>
    <property type="molecule type" value="Genomic_DNA"/>
</dbReference>
<dbReference type="SUPFAM" id="SSF48065">
    <property type="entry name" value="DBL homology domain (DH-domain)"/>
    <property type="match status" value="1"/>
</dbReference>
<dbReference type="InterPro" id="IPR051492">
    <property type="entry name" value="Dynamin-Rho_GEF"/>
</dbReference>
<reference evidence="3" key="1">
    <citation type="submission" date="2023-06" db="EMBL/GenBank/DDBJ databases">
        <title>Reference genome for the Northern bat (Eptesicus nilssonii), a most northern bat species.</title>
        <authorList>
            <person name="Laine V.N."/>
            <person name="Pulliainen A.T."/>
            <person name="Lilley T.M."/>
        </authorList>
    </citation>
    <scope>NUCLEOTIDE SEQUENCE</scope>
    <source>
        <strain evidence="3">BLF_Eptnil</strain>
        <tissue evidence="3">Kidney</tissue>
    </source>
</reference>
<evidence type="ECO:0000259" key="2">
    <source>
        <dbReference type="PROSITE" id="PS50010"/>
    </source>
</evidence>
<dbReference type="Gene3D" id="1.20.900.10">
    <property type="entry name" value="Dbl homology (DH) domain"/>
    <property type="match status" value="1"/>
</dbReference>
<dbReference type="Proteomes" id="UP001177744">
    <property type="component" value="Unassembled WGS sequence"/>
</dbReference>
<dbReference type="PANTHER" id="PTHR22834">
    <property type="entry name" value="NUCLEAR FUSION PROTEIN FUS2"/>
    <property type="match status" value="1"/>
</dbReference>